<name>A0A7X1U537_9PSED</name>
<dbReference type="GO" id="GO:0009279">
    <property type="term" value="C:cell outer membrane"/>
    <property type="evidence" value="ECO:0007669"/>
    <property type="project" value="UniProtKB-SubCell"/>
</dbReference>
<comment type="subcellular location">
    <subcellularLocation>
        <location evidence="1 9">Cell outer membrane</location>
        <topology evidence="1 9">Lipid-anchor</topology>
    </subcellularLocation>
</comment>
<dbReference type="PANTHER" id="PTHR30203">
    <property type="entry name" value="OUTER MEMBRANE CATION EFFLUX PROTEIN"/>
    <property type="match status" value="1"/>
</dbReference>
<evidence type="ECO:0000256" key="3">
    <source>
        <dbReference type="ARBA" id="ARBA00022452"/>
    </source>
</evidence>
<dbReference type="Proteomes" id="UP000486534">
    <property type="component" value="Unassembled WGS sequence"/>
</dbReference>
<evidence type="ECO:0000256" key="8">
    <source>
        <dbReference type="ARBA" id="ARBA00023288"/>
    </source>
</evidence>
<keyword evidence="4 9" id="KW-0812">Transmembrane</keyword>
<evidence type="ECO:0000313" key="11">
    <source>
        <dbReference type="EMBL" id="MQA54511.1"/>
    </source>
</evidence>
<gene>
    <name evidence="11" type="ORF">GDH07_14440</name>
</gene>
<feature type="region of interest" description="Disordered" evidence="10">
    <location>
        <begin position="109"/>
        <end position="129"/>
    </location>
</feature>
<accession>A0A7X1U537</accession>
<organism evidence="11 12">
    <name type="scientific">Pseudomonas piscis</name>
    <dbReference type="NCBI Taxonomy" id="2614538"/>
    <lineage>
        <taxon>Bacteria</taxon>
        <taxon>Pseudomonadati</taxon>
        <taxon>Pseudomonadota</taxon>
        <taxon>Gammaproteobacteria</taxon>
        <taxon>Pseudomonadales</taxon>
        <taxon>Pseudomonadaceae</taxon>
        <taxon>Pseudomonas</taxon>
    </lineage>
</organism>
<dbReference type="NCBIfam" id="TIGR01845">
    <property type="entry name" value="outer_NodT"/>
    <property type="match status" value="1"/>
</dbReference>
<keyword evidence="6 9" id="KW-0564">Palmitate</keyword>
<protein>
    <submittedName>
        <fullName evidence="11">Efflux transporter outer membrane subunit</fullName>
    </submittedName>
</protein>
<keyword evidence="8 9" id="KW-0449">Lipoprotein</keyword>
<keyword evidence="5 9" id="KW-0472">Membrane</keyword>
<evidence type="ECO:0000256" key="9">
    <source>
        <dbReference type="RuleBase" id="RU362097"/>
    </source>
</evidence>
<evidence type="ECO:0000256" key="10">
    <source>
        <dbReference type="SAM" id="MobiDB-lite"/>
    </source>
</evidence>
<evidence type="ECO:0000256" key="2">
    <source>
        <dbReference type="ARBA" id="ARBA00007613"/>
    </source>
</evidence>
<dbReference type="Pfam" id="PF02321">
    <property type="entry name" value="OEP"/>
    <property type="match status" value="2"/>
</dbReference>
<dbReference type="PROSITE" id="PS51257">
    <property type="entry name" value="PROKAR_LIPOPROTEIN"/>
    <property type="match status" value="1"/>
</dbReference>
<evidence type="ECO:0000256" key="5">
    <source>
        <dbReference type="ARBA" id="ARBA00023136"/>
    </source>
</evidence>
<evidence type="ECO:0000313" key="12">
    <source>
        <dbReference type="Proteomes" id="UP000486534"/>
    </source>
</evidence>
<evidence type="ECO:0000256" key="7">
    <source>
        <dbReference type="ARBA" id="ARBA00023237"/>
    </source>
</evidence>
<dbReference type="InterPro" id="IPR010131">
    <property type="entry name" value="MdtP/NodT-like"/>
</dbReference>
<dbReference type="Gene3D" id="2.20.200.10">
    <property type="entry name" value="Outer membrane efflux proteins (OEP)"/>
    <property type="match status" value="1"/>
</dbReference>
<comment type="caution">
    <text evidence="11">The sequence shown here is derived from an EMBL/GenBank/DDBJ whole genome shotgun (WGS) entry which is preliminary data.</text>
</comment>
<comment type="similarity">
    <text evidence="2 9">Belongs to the outer membrane factor (OMF) (TC 1.B.17) family.</text>
</comment>
<dbReference type="RefSeq" id="WP_152897979.1">
    <property type="nucleotide sequence ID" value="NZ_WHUV01000002.1"/>
</dbReference>
<evidence type="ECO:0000256" key="6">
    <source>
        <dbReference type="ARBA" id="ARBA00023139"/>
    </source>
</evidence>
<dbReference type="PANTHER" id="PTHR30203:SF32">
    <property type="entry name" value="CATION EFFLUX SYSTEM PROTEIN CUSC"/>
    <property type="match status" value="1"/>
</dbReference>
<dbReference type="SUPFAM" id="SSF56954">
    <property type="entry name" value="Outer membrane efflux proteins (OEP)"/>
    <property type="match status" value="1"/>
</dbReference>
<sequence>MKRTGLSIALALALGGCSLIPEYQRPTAPVQADWPQGAAYDQATTANQAQPETGDAVLDWRLFLRDPSLRTLVATALDNNRDLRQAALNVEAYRALHRIERSALFPSVDASAGGSRQRQPADLSPSGKAGIQSQYSVALGLSYEVDLFGRLRSLERAALEQYLASAEAQRGVQIALVGDVTIAYLTWRSDQEQLELARSTLVSYRQSLELIQSSREVGTASALDVRQARSLVETARVQQALYTRQVAQDVNALQLLLGTALPAGLSRTTAFEQPLAAPTPGLPADLLLRRPDIRAAEHRLLAANADIGAARAAFFPSISLTAAAGTTSRELDGLFEGGSGLWSFAPQINLPIFTAGRLRGNLDYRKVLKDVNVAAYEQSIQTAFREVADGLAARGTFGEQLQAQRDLVSNDQAYYALANQRYDEGVDSYLAVLDAQRELFGAQQQLIRDRLNQLSSEVKLFKALGGGWDGHEPLALATQGQGGNQ</sequence>
<dbReference type="GO" id="GO:0015562">
    <property type="term" value="F:efflux transmembrane transporter activity"/>
    <property type="evidence" value="ECO:0007669"/>
    <property type="project" value="InterPro"/>
</dbReference>
<evidence type="ECO:0000256" key="1">
    <source>
        <dbReference type="ARBA" id="ARBA00004459"/>
    </source>
</evidence>
<evidence type="ECO:0000256" key="4">
    <source>
        <dbReference type="ARBA" id="ARBA00022692"/>
    </source>
</evidence>
<reference evidence="11 12" key="1">
    <citation type="submission" date="2019-10" db="EMBL/GenBank/DDBJ databases">
        <title>Pseudomonas dajingensis sp. nov., isolated from the profound head ulcers of farmed Murray cod (Maccullochella peelii peelii).</title>
        <authorList>
            <person name="Liu Y."/>
        </authorList>
    </citation>
    <scope>NUCLEOTIDE SEQUENCE [LARGE SCALE GENOMIC DNA]</scope>
    <source>
        <strain evidence="11 12">MC042</strain>
    </source>
</reference>
<dbReference type="Gene3D" id="1.20.1600.10">
    <property type="entry name" value="Outer membrane efflux proteins (OEP)"/>
    <property type="match status" value="1"/>
</dbReference>
<keyword evidence="7" id="KW-0998">Cell outer membrane</keyword>
<dbReference type="EMBL" id="WHUV01000002">
    <property type="protein sequence ID" value="MQA54511.1"/>
    <property type="molecule type" value="Genomic_DNA"/>
</dbReference>
<keyword evidence="3 9" id="KW-1134">Transmembrane beta strand</keyword>
<proteinExistence type="inferred from homology"/>
<dbReference type="AlphaFoldDB" id="A0A7X1U537"/>
<dbReference type="InterPro" id="IPR003423">
    <property type="entry name" value="OMP_efflux"/>
</dbReference>